<evidence type="ECO:0000313" key="3">
    <source>
        <dbReference type="Proteomes" id="UP000275267"/>
    </source>
</evidence>
<keyword evidence="3" id="KW-1185">Reference proteome</keyword>
<comment type="caution">
    <text evidence="2">The sequence shown here is derived from an EMBL/GenBank/DDBJ whole genome shotgun (WGS) entry which is preliminary data.</text>
</comment>
<gene>
    <name evidence="2" type="ORF">C2845_PM03G22980</name>
</gene>
<protein>
    <submittedName>
        <fullName evidence="2">Uncharacterized protein</fullName>
    </submittedName>
</protein>
<sequence length="79" mass="8711">MATMYRLPRNAICAPCHEGAKAVISFLNKDEKQKDGGHGSVNSHRPSKLNSSNKVSDLQRLISDNHMWLLPYSQSGGES</sequence>
<dbReference type="EMBL" id="PQIB02000002">
    <property type="protein sequence ID" value="RLN34246.1"/>
    <property type="molecule type" value="Genomic_DNA"/>
</dbReference>
<dbReference type="OrthoDB" id="1742651at2759"/>
<dbReference type="Proteomes" id="UP000275267">
    <property type="component" value="Unassembled WGS sequence"/>
</dbReference>
<evidence type="ECO:0000256" key="1">
    <source>
        <dbReference type="SAM" id="MobiDB-lite"/>
    </source>
</evidence>
<name>A0A3L6TBM9_PANMI</name>
<proteinExistence type="predicted"/>
<accession>A0A3L6TBM9</accession>
<feature type="compositionally biased region" description="Polar residues" evidence="1">
    <location>
        <begin position="40"/>
        <end position="55"/>
    </location>
</feature>
<dbReference type="STRING" id="4540.A0A3L6TBM9"/>
<evidence type="ECO:0000313" key="2">
    <source>
        <dbReference type="EMBL" id="RLN34246.1"/>
    </source>
</evidence>
<feature type="region of interest" description="Disordered" evidence="1">
    <location>
        <begin position="30"/>
        <end position="55"/>
    </location>
</feature>
<reference evidence="3" key="1">
    <citation type="journal article" date="2019" name="Nat. Commun.">
        <title>The genome of broomcorn millet.</title>
        <authorList>
            <person name="Zou C."/>
            <person name="Miki D."/>
            <person name="Li D."/>
            <person name="Tang Q."/>
            <person name="Xiao L."/>
            <person name="Rajput S."/>
            <person name="Deng P."/>
            <person name="Jia W."/>
            <person name="Huang R."/>
            <person name="Zhang M."/>
            <person name="Sun Y."/>
            <person name="Hu J."/>
            <person name="Fu X."/>
            <person name="Schnable P.S."/>
            <person name="Li F."/>
            <person name="Zhang H."/>
            <person name="Feng B."/>
            <person name="Zhu X."/>
            <person name="Liu R."/>
            <person name="Schnable J.C."/>
            <person name="Zhu J.-K."/>
            <person name="Zhang H."/>
        </authorList>
    </citation>
    <scope>NUCLEOTIDE SEQUENCE [LARGE SCALE GENOMIC DNA]</scope>
</reference>
<organism evidence="2 3">
    <name type="scientific">Panicum miliaceum</name>
    <name type="common">Proso millet</name>
    <name type="synonym">Broomcorn millet</name>
    <dbReference type="NCBI Taxonomy" id="4540"/>
    <lineage>
        <taxon>Eukaryota</taxon>
        <taxon>Viridiplantae</taxon>
        <taxon>Streptophyta</taxon>
        <taxon>Embryophyta</taxon>
        <taxon>Tracheophyta</taxon>
        <taxon>Spermatophyta</taxon>
        <taxon>Magnoliopsida</taxon>
        <taxon>Liliopsida</taxon>
        <taxon>Poales</taxon>
        <taxon>Poaceae</taxon>
        <taxon>PACMAD clade</taxon>
        <taxon>Panicoideae</taxon>
        <taxon>Panicodae</taxon>
        <taxon>Paniceae</taxon>
        <taxon>Panicinae</taxon>
        <taxon>Panicum</taxon>
        <taxon>Panicum sect. Panicum</taxon>
    </lineage>
</organism>
<dbReference type="AlphaFoldDB" id="A0A3L6TBM9"/>